<dbReference type="AlphaFoldDB" id="A0AAD7XRW6"/>
<evidence type="ECO:0000256" key="3">
    <source>
        <dbReference type="SAM" id="MobiDB-lite"/>
    </source>
</evidence>
<feature type="repeat" description="ANK" evidence="2">
    <location>
        <begin position="231"/>
        <end position="263"/>
    </location>
</feature>
<dbReference type="SMART" id="SM00248">
    <property type="entry name" value="ANK"/>
    <property type="match status" value="2"/>
</dbReference>
<dbReference type="Gene3D" id="1.25.40.20">
    <property type="entry name" value="Ankyrin repeat-containing domain"/>
    <property type="match status" value="1"/>
</dbReference>
<evidence type="ECO:0000256" key="2">
    <source>
        <dbReference type="PROSITE-ProRule" id="PRU00023"/>
    </source>
</evidence>
<dbReference type="PANTHER" id="PTHR24119">
    <property type="entry name" value="ACYL-COA-BINDING DOMAIN-CONTAINING PROTEIN 6"/>
    <property type="match status" value="1"/>
</dbReference>
<accession>A0AAD7XRW6</accession>
<feature type="repeat" description="ANK" evidence="2">
    <location>
        <begin position="264"/>
        <end position="297"/>
    </location>
</feature>
<dbReference type="PANTHER" id="PTHR24119:SF0">
    <property type="entry name" value="ACYL-COA-BINDING DOMAIN-CONTAINING PROTEIN 6"/>
    <property type="match status" value="1"/>
</dbReference>
<feature type="region of interest" description="Disordered" evidence="3">
    <location>
        <begin position="129"/>
        <end position="168"/>
    </location>
</feature>
<protein>
    <submittedName>
        <fullName evidence="4">Uncharacterized protein</fullName>
    </submittedName>
</protein>
<evidence type="ECO:0000256" key="1">
    <source>
        <dbReference type="ARBA" id="ARBA00023121"/>
    </source>
</evidence>
<comment type="caution">
    <text evidence="4">The sequence shown here is derived from an EMBL/GenBank/DDBJ whole genome shotgun (WGS) entry which is preliminary data.</text>
</comment>
<dbReference type="GO" id="GO:0000062">
    <property type="term" value="F:fatty-acyl-CoA binding"/>
    <property type="evidence" value="ECO:0007669"/>
    <property type="project" value="TreeGrafter"/>
</dbReference>
<dbReference type="Proteomes" id="UP001230188">
    <property type="component" value="Unassembled WGS sequence"/>
</dbReference>
<proteinExistence type="predicted"/>
<keyword evidence="5" id="KW-1185">Reference proteome</keyword>
<dbReference type="InterPro" id="IPR036770">
    <property type="entry name" value="Ankyrin_rpt-contain_sf"/>
</dbReference>
<keyword evidence="1" id="KW-0446">Lipid-binding</keyword>
<dbReference type="InterPro" id="IPR002110">
    <property type="entry name" value="Ankyrin_rpt"/>
</dbReference>
<name>A0AAD7XRW6_9STRA</name>
<organism evidence="4 5">
    <name type="scientific">Chrysophaeum taylorii</name>
    <dbReference type="NCBI Taxonomy" id="2483200"/>
    <lineage>
        <taxon>Eukaryota</taxon>
        <taxon>Sar</taxon>
        <taxon>Stramenopiles</taxon>
        <taxon>Ochrophyta</taxon>
        <taxon>Pelagophyceae</taxon>
        <taxon>Pelagomonadales</taxon>
        <taxon>Pelagomonadaceae</taxon>
        <taxon>Chrysophaeum</taxon>
    </lineage>
</organism>
<reference evidence="4" key="1">
    <citation type="submission" date="2023-01" db="EMBL/GenBank/DDBJ databases">
        <title>Metagenome sequencing of chrysophaentin producing Chrysophaeum taylorii.</title>
        <authorList>
            <person name="Davison J."/>
            <person name="Bewley C."/>
        </authorList>
    </citation>
    <scope>NUCLEOTIDE SEQUENCE</scope>
    <source>
        <strain evidence="4">NIES-1699</strain>
    </source>
</reference>
<dbReference type="PROSITE" id="PS50297">
    <property type="entry name" value="ANK_REP_REGION"/>
    <property type="match status" value="2"/>
</dbReference>
<evidence type="ECO:0000313" key="4">
    <source>
        <dbReference type="EMBL" id="KAJ8608292.1"/>
    </source>
</evidence>
<dbReference type="EMBL" id="JAQMWT010000175">
    <property type="protein sequence ID" value="KAJ8608292.1"/>
    <property type="molecule type" value="Genomic_DNA"/>
</dbReference>
<gene>
    <name evidence="4" type="ORF">CTAYLR_010383</name>
</gene>
<dbReference type="SUPFAM" id="SSF48403">
    <property type="entry name" value="Ankyrin repeat"/>
    <property type="match status" value="1"/>
</dbReference>
<keyword evidence="2" id="KW-0040">ANK repeat</keyword>
<dbReference type="PROSITE" id="PS50088">
    <property type="entry name" value="ANK_REPEAT"/>
    <property type="match status" value="2"/>
</dbReference>
<sequence>MFADGLVDGVAACAGHHRTACAFVASGLAEDYELFDCGGALVLPDGTDLDPLFPPKRGPTASLARILVDARFDTTALHLSGGAALSRGYAKRLADDLLLRDRPPPLDLHQSPDAYAAWRGAAILAHSSSDGETWASPRARSTTVSSESDTEFFAATTTSKRGTPRDEYKQNATAYRAHHKAYFTDEDGLVRPADARAEAKGGKIGPTATRDVAAIERLLARGVPPNVRDEHGNTILIIACQNGLKRVAKAALRHGADINAVNARGNTGLHFCFAYGYGDTLGQYLMSKGADPNVVNNSGLNCYEGLSR</sequence>
<dbReference type="Pfam" id="PF12796">
    <property type="entry name" value="Ank_2"/>
    <property type="match status" value="1"/>
</dbReference>
<evidence type="ECO:0000313" key="5">
    <source>
        <dbReference type="Proteomes" id="UP001230188"/>
    </source>
</evidence>